<proteinExistence type="predicted"/>
<reference evidence="1" key="2">
    <citation type="submission" date="2016-06" db="EMBL/GenBank/DDBJ databases">
        <title>The genome of a short-lived fish provides insights into sex chromosome evolution and the genetic control of aging.</title>
        <authorList>
            <person name="Reichwald K."/>
            <person name="Felder M."/>
            <person name="Petzold A."/>
            <person name="Koch P."/>
            <person name="Groth M."/>
            <person name="Platzer M."/>
        </authorList>
    </citation>
    <scope>NUCLEOTIDE SEQUENCE</scope>
    <source>
        <tissue evidence="1">Brain</tissue>
    </source>
</reference>
<gene>
    <name evidence="1" type="primary">OFD1</name>
</gene>
<name>A0A1A8R4M0_9TELE</name>
<dbReference type="EMBL" id="HAEG01015768">
    <property type="protein sequence ID" value="SBS01010.1"/>
    <property type="molecule type" value="Transcribed_RNA"/>
</dbReference>
<accession>A0A1A8R4M0</accession>
<dbReference type="AlphaFoldDB" id="A0A1A8R4M0"/>
<feature type="non-terminal residue" evidence="1">
    <location>
        <position position="1"/>
    </location>
</feature>
<organism evidence="1">
    <name type="scientific">Nothobranchius pienaari</name>
    <dbReference type="NCBI Taxonomy" id="704102"/>
    <lineage>
        <taxon>Eukaryota</taxon>
        <taxon>Metazoa</taxon>
        <taxon>Chordata</taxon>
        <taxon>Craniata</taxon>
        <taxon>Vertebrata</taxon>
        <taxon>Euteleostomi</taxon>
        <taxon>Actinopterygii</taxon>
        <taxon>Neopterygii</taxon>
        <taxon>Teleostei</taxon>
        <taxon>Neoteleostei</taxon>
        <taxon>Acanthomorphata</taxon>
        <taxon>Ovalentaria</taxon>
        <taxon>Atherinomorphae</taxon>
        <taxon>Cyprinodontiformes</taxon>
        <taxon>Nothobranchiidae</taxon>
        <taxon>Nothobranchius</taxon>
    </lineage>
</organism>
<reference evidence="1" key="1">
    <citation type="submission" date="2016-05" db="EMBL/GenBank/DDBJ databases">
        <authorList>
            <person name="Lavstsen T."/>
            <person name="Jespersen J.S."/>
        </authorList>
    </citation>
    <scope>NUCLEOTIDE SEQUENCE</scope>
    <source>
        <tissue evidence="1">Brain</tissue>
    </source>
</reference>
<evidence type="ECO:0000313" key="1">
    <source>
        <dbReference type="EMBL" id="SBS01010.1"/>
    </source>
</evidence>
<protein>
    <submittedName>
        <fullName evidence="1">Oral-facial-digital syndrome 1</fullName>
    </submittedName>
</protein>
<sequence length="55" mass="6075">AALILFMNVLPRCKSTPKARERMQVSNETGDETLLCEMSSTQLVSYSLSETCFSG</sequence>